<dbReference type="RefSeq" id="WP_095062708.1">
    <property type="nucleotide sequence ID" value="NZ_FXUV02000028.1"/>
</dbReference>
<dbReference type="EMBL" id="FXUV02000028">
    <property type="protein sequence ID" value="SNB71555.1"/>
    <property type="molecule type" value="Genomic_DNA"/>
</dbReference>
<dbReference type="GO" id="GO:0016740">
    <property type="term" value="F:transferase activity"/>
    <property type="evidence" value="ECO:0007669"/>
    <property type="project" value="UniProtKB-KW"/>
</dbReference>
<feature type="domain" description="Glycosyltransferase 2-like" evidence="2">
    <location>
        <begin position="8"/>
        <end position="100"/>
    </location>
</feature>
<accession>A0A238HGE6</accession>
<feature type="domain" description="Galactosyltransferase C-terminal" evidence="3">
    <location>
        <begin position="424"/>
        <end position="483"/>
    </location>
</feature>
<dbReference type="SUPFAM" id="SSF53448">
    <property type="entry name" value="Nucleotide-diphospho-sugar transferases"/>
    <property type="match status" value="2"/>
</dbReference>
<dbReference type="OrthoDB" id="9815923at2"/>
<proteinExistence type="predicted"/>
<dbReference type="InterPro" id="IPR027791">
    <property type="entry name" value="Galactosyl_T_C"/>
</dbReference>
<dbReference type="InterPro" id="IPR001173">
    <property type="entry name" value="Glyco_trans_2-like"/>
</dbReference>
<evidence type="ECO:0000313" key="6">
    <source>
        <dbReference type="Proteomes" id="UP000215450"/>
    </source>
</evidence>
<dbReference type="InterPro" id="IPR050834">
    <property type="entry name" value="Glycosyltransf_2"/>
</dbReference>
<dbReference type="PANTHER" id="PTHR43685:SF3">
    <property type="entry name" value="SLR2126 PROTEIN"/>
    <property type="match status" value="1"/>
</dbReference>
<evidence type="ECO:0000256" key="1">
    <source>
        <dbReference type="ARBA" id="ARBA00022679"/>
    </source>
</evidence>
<keyword evidence="6" id="KW-1185">Reference proteome</keyword>
<protein>
    <submittedName>
        <fullName evidence="4">Chondroitin synthase</fullName>
    </submittedName>
</protein>
<dbReference type="Proteomes" id="UP000215450">
    <property type="component" value="Unassembled WGS sequence"/>
</dbReference>
<evidence type="ECO:0000259" key="2">
    <source>
        <dbReference type="Pfam" id="PF00535"/>
    </source>
</evidence>
<organism evidence="4">
    <name type="scientific">Kingella negevensis</name>
    <dbReference type="NCBI Taxonomy" id="1522312"/>
    <lineage>
        <taxon>Bacteria</taxon>
        <taxon>Pseudomonadati</taxon>
        <taxon>Pseudomonadota</taxon>
        <taxon>Betaproteobacteria</taxon>
        <taxon>Neisseriales</taxon>
        <taxon>Neisseriaceae</taxon>
        <taxon>Kingella</taxon>
    </lineage>
</organism>
<dbReference type="CDD" id="cd06420">
    <property type="entry name" value="GT2_Chondriotin_Pol_N"/>
    <property type="match status" value="1"/>
</dbReference>
<reference evidence="5" key="2">
    <citation type="submission" date="2017-06" db="EMBL/GenBank/DDBJ databases">
        <authorList>
            <person name="Kim H.J."/>
            <person name="Triplett B.A."/>
        </authorList>
    </citation>
    <scope>NUCLEOTIDE SEQUENCE [LARGE SCALE GENOMIC DNA]</scope>
    <source>
        <strain evidence="5">Kingella_eburonensis</strain>
    </source>
</reference>
<dbReference type="Gene3D" id="3.90.550.10">
    <property type="entry name" value="Spore Coat Polysaccharide Biosynthesis Protein SpsA, Chain A"/>
    <property type="match status" value="2"/>
</dbReference>
<dbReference type="Pfam" id="PF00535">
    <property type="entry name" value="Glycos_transf_2"/>
    <property type="match status" value="2"/>
</dbReference>
<name>A0A238HGE6_9NEIS</name>
<dbReference type="EMBL" id="FXUV01000024">
    <property type="protein sequence ID" value="SMQ12534.1"/>
    <property type="molecule type" value="Genomic_DNA"/>
</dbReference>
<evidence type="ECO:0000259" key="3">
    <source>
        <dbReference type="Pfam" id="PF02709"/>
    </source>
</evidence>
<dbReference type="STRING" id="1522312.GCA_900177895_00145"/>
<feature type="domain" description="Glycosyltransferase 2-like" evidence="2">
    <location>
        <begin position="257"/>
        <end position="387"/>
    </location>
</feature>
<evidence type="ECO:0000313" key="4">
    <source>
        <dbReference type="EMBL" id="SMQ12534.1"/>
    </source>
</evidence>
<keyword evidence="1" id="KW-0808">Transferase</keyword>
<dbReference type="PANTHER" id="PTHR43685">
    <property type="entry name" value="GLYCOSYLTRANSFERASE"/>
    <property type="match status" value="1"/>
</dbReference>
<dbReference type="AlphaFoldDB" id="A0A238HGE6"/>
<dbReference type="InterPro" id="IPR029044">
    <property type="entry name" value="Nucleotide-diphossugar_trans"/>
</dbReference>
<dbReference type="CDD" id="cd02511">
    <property type="entry name" value="Beta4Glucosyltransferase"/>
    <property type="match status" value="1"/>
</dbReference>
<gene>
    <name evidence="4" type="primary">kfoC</name>
    <name evidence="5" type="ORF">KEBURONENSIS_01416</name>
    <name evidence="4" type="ORF">KEBURONENSIS_01435</name>
</gene>
<reference evidence="6" key="3">
    <citation type="submission" date="2017-06" db="EMBL/GenBank/DDBJ databases">
        <authorList>
            <person name="Laurent S."/>
        </authorList>
    </citation>
    <scope>NUCLEOTIDE SEQUENCE [LARGE SCALE GENOMIC DNA]</scope>
</reference>
<reference evidence="4" key="1">
    <citation type="submission" date="2017-05" db="EMBL/GenBank/DDBJ databases">
        <authorList>
            <person name="Song R."/>
            <person name="Chenine A.L."/>
            <person name="Ruprecht R.M."/>
        </authorList>
    </citation>
    <scope>NUCLEOTIDE SEQUENCE</scope>
    <source>
        <strain evidence="4">Kingella_eburonensis</strain>
    </source>
</reference>
<evidence type="ECO:0000313" key="5">
    <source>
        <dbReference type="EMBL" id="SNB71555.1"/>
    </source>
</evidence>
<dbReference type="Pfam" id="PF02709">
    <property type="entry name" value="Glyco_transf_7C"/>
    <property type="match status" value="1"/>
</dbReference>
<sequence>MNTPLPISAVILAKNAERHLDQVLQSLTPFSEVILLDNGSTDQTPNIAQKYPNVAYHSHPEFDGFGNMKNRASALAKNDWIFSIDSDEVITPELLNAIARADLSQSNTLYSISRTNHYRSQPISGCGWSPDIIPRLYNRAHTQFTDRAVHESIMQPENTVNKTLTGSLKHYSFDSADDLIRKMQQYSSLFADQFAHQKRTSAPSALLHGTAAFIKSYLFKRGYQHGADGLTISLSQAAGSYYKYAKLNERNRSLKVSLIITTYNRPDALQKVLNSVLTQTQLPQEILIADDGSRQDTADTIAQFAQKSPIPVQHIWQEDNGFRAAQSRNRALAAAKSEYIVIIDGDMLLEKHFIEDHIQAAQKNILIQGSRVLLTQEKTQAILTQPEKTESIKPWHNGIEKRLSAVRCPILSRQIWNKKSQSHKSIKSCNMGFFREDALEINGFNNDFIGWGREDSEFVARLYHSGCQRRNLKFAGIAYHLWHNEAERAALPQNDALLQNTLEKKLIRCENGVNDFLEFKG</sequence>